<protein>
    <recommendedName>
        <fullName evidence="3">Protein kinase domain-containing protein</fullName>
    </recommendedName>
</protein>
<proteinExistence type="predicted"/>
<dbReference type="Proteomes" id="UP001470230">
    <property type="component" value="Unassembled WGS sequence"/>
</dbReference>
<dbReference type="EMBL" id="JAPFFF010000003">
    <property type="protein sequence ID" value="KAK8894732.1"/>
    <property type="molecule type" value="Genomic_DNA"/>
</dbReference>
<dbReference type="PANTHER" id="PTHR23257:SF958">
    <property type="entry name" value="SERINE_THREONINE-PROTEIN KINASE WNK4"/>
    <property type="match status" value="1"/>
</dbReference>
<comment type="caution">
    <text evidence="4">The sequence shown here is derived from an EMBL/GenBank/DDBJ whole genome shotgun (WGS) entry which is preliminary data.</text>
</comment>
<name>A0ABR2KUZ0_9EUKA</name>
<feature type="compositionally biased region" description="Polar residues" evidence="2">
    <location>
        <begin position="372"/>
        <end position="419"/>
    </location>
</feature>
<dbReference type="Gene3D" id="3.80.10.10">
    <property type="entry name" value="Ribonuclease Inhibitor"/>
    <property type="match status" value="2"/>
</dbReference>
<dbReference type="InterPro" id="IPR011009">
    <property type="entry name" value="Kinase-like_dom_sf"/>
</dbReference>
<dbReference type="SMART" id="SM00220">
    <property type="entry name" value="S_TKc"/>
    <property type="match status" value="1"/>
</dbReference>
<dbReference type="Pfam" id="PF13306">
    <property type="entry name" value="LRR_5"/>
    <property type="match status" value="1"/>
</dbReference>
<evidence type="ECO:0000256" key="1">
    <source>
        <dbReference type="PROSITE-ProRule" id="PRU10141"/>
    </source>
</evidence>
<keyword evidence="1" id="KW-0547">Nucleotide-binding</keyword>
<dbReference type="InterPro" id="IPR017441">
    <property type="entry name" value="Protein_kinase_ATP_BS"/>
</dbReference>
<evidence type="ECO:0000313" key="5">
    <source>
        <dbReference type="Proteomes" id="UP001470230"/>
    </source>
</evidence>
<dbReference type="PROSITE" id="PS00107">
    <property type="entry name" value="PROTEIN_KINASE_ATP"/>
    <property type="match status" value="1"/>
</dbReference>
<feature type="region of interest" description="Disordered" evidence="2">
    <location>
        <begin position="329"/>
        <end position="419"/>
    </location>
</feature>
<keyword evidence="1" id="KW-0067">ATP-binding</keyword>
<dbReference type="Gene3D" id="1.10.510.10">
    <property type="entry name" value="Transferase(Phosphotransferase) domain 1"/>
    <property type="match status" value="1"/>
</dbReference>
<dbReference type="InterPro" id="IPR050167">
    <property type="entry name" value="Ser_Thr_protein_kinase"/>
</dbReference>
<dbReference type="InterPro" id="IPR000719">
    <property type="entry name" value="Prot_kinase_dom"/>
</dbReference>
<accession>A0ABR2KUZ0</accession>
<gene>
    <name evidence="4" type="ORF">M9Y10_023169</name>
</gene>
<evidence type="ECO:0000313" key="4">
    <source>
        <dbReference type="EMBL" id="KAK8894732.1"/>
    </source>
</evidence>
<feature type="domain" description="Protein kinase" evidence="3">
    <location>
        <begin position="10"/>
        <end position="285"/>
    </location>
</feature>
<evidence type="ECO:0000256" key="2">
    <source>
        <dbReference type="SAM" id="MobiDB-lite"/>
    </source>
</evidence>
<dbReference type="PROSITE" id="PS50011">
    <property type="entry name" value="PROTEIN_KINASE_DOM"/>
    <property type="match status" value="1"/>
</dbReference>
<dbReference type="SUPFAM" id="SSF52058">
    <property type="entry name" value="L domain-like"/>
    <property type="match status" value="1"/>
</dbReference>
<dbReference type="Pfam" id="PF00069">
    <property type="entry name" value="Pkinase"/>
    <property type="match status" value="1"/>
</dbReference>
<evidence type="ECO:0000259" key="3">
    <source>
        <dbReference type="PROSITE" id="PS50011"/>
    </source>
</evidence>
<dbReference type="InterPro" id="IPR032675">
    <property type="entry name" value="LRR_dom_sf"/>
</dbReference>
<keyword evidence="5" id="KW-1185">Reference proteome</keyword>
<sequence length="827" mass="92503">MSDFFDLKKLDIKEKIGEGSYAKVFKVLDKSNGEVYAAKISKIVFEDINKSDLLNLNREVNIMAQINHRSILKFVGYSPTNFKNKPKPVILLEYSANDTLKSIIDLERKSLSPKGWDNTKKLINIFGIASAMSYLHLNNIIHRDLKPANILEDDYLFPKIADFGLSKQMHTNESSMTDQSTTCFKGSLAYSAPECILKYEFTKASDVYSFAMIVYEIVTSEVIFPNLINYIQIANAAMNGIRPEFKYPIPDCYRDLITSCWGNDPNERPTFDQIVNMLKTNEDFIIEGVDKDEYLDYIELIENSEKSFNSFKKFKKVILSQNENVKVKEEAKVEEVETTTGSSQKVQDTKSQSQKMTQNNQNQKSSQKVQDTKSQPQKMTQNNQNQDPSQKVQDTKSQPQKMTQKDQIQNLSQKVQDTKSQPLTLIDKYKSSSSKELTIPSNESAFLLENNLINSTDFFNATKHFEKVTIESEYPSQKCDQLISAFPSIQQKMRTIGIQFIITDLNSVKNMLKLPFQFSVTFSPSIKIINQNCFTRNKQLVGVVIPSTINEIGVSSFSECSSLKHVTFETPSNLATIKGSAFSKCASLDEIEIPSSVTSICNFAFNECKLLKKVTIPTSVIELGKSLFSNCISLKSITIPSSVTTLPDGLLGNCTSLAEVNFDLPSSITKIERGVFTKCSSLKQITIPPSVTEIGYNSFSYCSSLVNVLLPSSLTKIDSNFMPICQSLVEITIPSSVVEIGAFAFDRCSSLKKVTFESPSSLISLGNGAFQRTLIEQVEIPSSVVKVGKDIFKDCKLLKKLSIPSALKASVPSLAIPKNINVDIKYI</sequence>
<organism evidence="4 5">
    <name type="scientific">Tritrichomonas musculus</name>
    <dbReference type="NCBI Taxonomy" id="1915356"/>
    <lineage>
        <taxon>Eukaryota</taxon>
        <taxon>Metamonada</taxon>
        <taxon>Parabasalia</taxon>
        <taxon>Tritrichomonadida</taxon>
        <taxon>Tritrichomonadidae</taxon>
        <taxon>Tritrichomonas</taxon>
    </lineage>
</organism>
<dbReference type="InterPro" id="IPR026906">
    <property type="entry name" value="LRR_5"/>
</dbReference>
<feature type="compositionally biased region" description="Low complexity" evidence="2">
    <location>
        <begin position="350"/>
        <end position="369"/>
    </location>
</feature>
<feature type="binding site" evidence="1">
    <location>
        <position position="39"/>
    </location>
    <ligand>
        <name>ATP</name>
        <dbReference type="ChEBI" id="CHEBI:30616"/>
    </ligand>
</feature>
<reference evidence="4 5" key="1">
    <citation type="submission" date="2024-04" db="EMBL/GenBank/DDBJ databases">
        <title>Tritrichomonas musculus Genome.</title>
        <authorList>
            <person name="Alves-Ferreira E."/>
            <person name="Grigg M."/>
            <person name="Lorenzi H."/>
            <person name="Galac M."/>
        </authorList>
    </citation>
    <scope>NUCLEOTIDE SEQUENCE [LARGE SCALE GENOMIC DNA]</scope>
    <source>
        <strain evidence="4 5">EAF2021</strain>
    </source>
</reference>
<dbReference type="PANTHER" id="PTHR23257">
    <property type="entry name" value="SERINE-THREONINE PROTEIN KINASE"/>
    <property type="match status" value="1"/>
</dbReference>
<dbReference type="SUPFAM" id="SSF56112">
    <property type="entry name" value="Protein kinase-like (PK-like)"/>
    <property type="match status" value="1"/>
</dbReference>